<dbReference type="Gene3D" id="1.10.10.10">
    <property type="entry name" value="Winged helix-like DNA-binding domain superfamily/Winged helix DNA-binding domain"/>
    <property type="match status" value="1"/>
</dbReference>
<dbReference type="PROSITE" id="PS51000">
    <property type="entry name" value="HTH_DEOR_2"/>
    <property type="match status" value="1"/>
</dbReference>
<dbReference type="SUPFAM" id="SSF100950">
    <property type="entry name" value="NagB/RpiA/CoA transferase-like"/>
    <property type="match status" value="1"/>
</dbReference>
<dbReference type="AlphaFoldDB" id="A0A0C2NX03"/>
<evidence type="ECO:0000313" key="6">
    <source>
        <dbReference type="Proteomes" id="UP000031672"/>
    </source>
</evidence>
<dbReference type="STRING" id="1461322.OJ16_04750"/>
<dbReference type="InterPro" id="IPR014036">
    <property type="entry name" value="DeoR-like_C"/>
</dbReference>
<dbReference type="SMART" id="SM01134">
    <property type="entry name" value="DeoRC"/>
    <property type="match status" value="1"/>
</dbReference>
<comment type="caution">
    <text evidence="5">The sequence shown here is derived from an EMBL/GenBank/DDBJ whole genome shotgun (WGS) entry which is preliminary data.</text>
</comment>
<dbReference type="EMBL" id="JTKH01000006">
    <property type="protein sequence ID" value="KII80615.1"/>
    <property type="molecule type" value="Genomic_DNA"/>
</dbReference>
<dbReference type="InterPro" id="IPR036388">
    <property type="entry name" value="WH-like_DNA-bd_sf"/>
</dbReference>
<dbReference type="OrthoDB" id="9814815at2"/>
<reference evidence="5 6" key="1">
    <citation type="submission" date="2014-11" db="EMBL/GenBank/DDBJ databases">
        <title>Draft Genome Sequence of Vibrio piscirenalis strains CECT 8603T and CECT 8604, two marine Gammaproteobacterium isolated from cultured gilthead sea bream (Sparus aurata).</title>
        <authorList>
            <person name="Arahal D.R."/>
            <person name="Rodrigo-Torres L."/>
            <person name="Lucena T."/>
            <person name="Pujalte M.J."/>
        </authorList>
    </citation>
    <scope>NUCLEOTIDE SEQUENCE [LARGE SCALE GENOMIC DNA]</scope>
    <source>
        <strain evidence="5 6">DCR 1-4-2</strain>
    </source>
</reference>
<dbReference type="SMART" id="SM00420">
    <property type="entry name" value="HTH_DEOR"/>
    <property type="match status" value="1"/>
</dbReference>
<dbReference type="Pfam" id="PF08220">
    <property type="entry name" value="HTH_DeoR"/>
    <property type="match status" value="1"/>
</dbReference>
<accession>A0A0C2NX03</accession>
<feature type="domain" description="HTH deoR-type" evidence="4">
    <location>
        <begin position="15"/>
        <end position="70"/>
    </location>
</feature>
<protein>
    <submittedName>
        <fullName evidence="5">Transcriptional regulator</fullName>
    </submittedName>
</protein>
<keyword evidence="3" id="KW-0804">Transcription</keyword>
<organism evidence="5 6">
    <name type="scientific">Vibrio renipiscarius</name>
    <dbReference type="NCBI Taxonomy" id="1461322"/>
    <lineage>
        <taxon>Bacteria</taxon>
        <taxon>Pseudomonadati</taxon>
        <taxon>Pseudomonadota</taxon>
        <taxon>Gammaproteobacteria</taxon>
        <taxon>Vibrionales</taxon>
        <taxon>Vibrionaceae</taxon>
        <taxon>Vibrio</taxon>
    </lineage>
</organism>
<keyword evidence="1" id="KW-0805">Transcription regulation</keyword>
<evidence type="ECO:0000313" key="5">
    <source>
        <dbReference type="EMBL" id="KII80615.1"/>
    </source>
</evidence>
<dbReference type="PANTHER" id="PTHR30363:SF44">
    <property type="entry name" value="AGA OPERON TRANSCRIPTIONAL REPRESSOR-RELATED"/>
    <property type="match status" value="1"/>
</dbReference>
<accession>A0A0C2KCF9</accession>
<dbReference type="PANTHER" id="PTHR30363">
    <property type="entry name" value="HTH-TYPE TRANSCRIPTIONAL REGULATOR SRLR-RELATED"/>
    <property type="match status" value="1"/>
</dbReference>
<dbReference type="GO" id="GO:0003677">
    <property type="term" value="F:DNA binding"/>
    <property type="evidence" value="ECO:0007669"/>
    <property type="project" value="UniProtKB-KW"/>
</dbReference>
<dbReference type="SUPFAM" id="SSF46785">
    <property type="entry name" value="Winged helix' DNA-binding domain"/>
    <property type="match status" value="1"/>
</dbReference>
<evidence type="ECO:0000256" key="2">
    <source>
        <dbReference type="ARBA" id="ARBA00023125"/>
    </source>
</evidence>
<dbReference type="InterPro" id="IPR037171">
    <property type="entry name" value="NagB/RpiA_transferase-like"/>
</dbReference>
<dbReference type="InterPro" id="IPR001034">
    <property type="entry name" value="DeoR_HTH"/>
</dbReference>
<evidence type="ECO:0000256" key="1">
    <source>
        <dbReference type="ARBA" id="ARBA00023015"/>
    </source>
</evidence>
<dbReference type="InterPro" id="IPR036390">
    <property type="entry name" value="WH_DNA-bd_sf"/>
</dbReference>
<dbReference type="PROSITE" id="PS00894">
    <property type="entry name" value="HTH_DEOR_1"/>
    <property type="match status" value="1"/>
</dbReference>
<evidence type="ECO:0000259" key="4">
    <source>
        <dbReference type="PROSITE" id="PS51000"/>
    </source>
</evidence>
<dbReference type="Proteomes" id="UP000031672">
    <property type="component" value="Unassembled WGS sequence"/>
</dbReference>
<name>A0A0C2NX03_9VIBR</name>
<sequence length="272" mass="30502">MCVEKKNGDATMKTGIERRMEIANMVGMKGKMHVDDLADYFNVTGATIRADLRFLEQNGYIIRSHGFALVNRDVLSRLASSATSKMQRGGSDFCELIANTIHDAIDEKNTIFVDSSVLIRKALKQLSDLKSSTVITRDLNLVQNLPQLTDCNFFVTGGRVNVEQMKMTGTRMISSLKQYRFNNVFVQVDSFNTKLGVFSKSESDADMLRLLCEISEKITIVVESSAFNTSDSFWACESNKINSVITDYDLDDDIKRSLESNNIKVIKLSLNT</sequence>
<gene>
    <name evidence="5" type="ORF">OJ16_04750</name>
</gene>
<proteinExistence type="predicted"/>
<dbReference type="Pfam" id="PF00455">
    <property type="entry name" value="DeoRC"/>
    <property type="match status" value="1"/>
</dbReference>
<keyword evidence="2" id="KW-0238">DNA-binding</keyword>
<dbReference type="GO" id="GO:0003700">
    <property type="term" value="F:DNA-binding transcription factor activity"/>
    <property type="evidence" value="ECO:0007669"/>
    <property type="project" value="InterPro"/>
</dbReference>
<evidence type="ECO:0000256" key="3">
    <source>
        <dbReference type="ARBA" id="ARBA00023163"/>
    </source>
</evidence>
<dbReference type="InterPro" id="IPR050313">
    <property type="entry name" value="Carb_Metab_HTH_regulators"/>
</dbReference>
<dbReference type="InterPro" id="IPR018356">
    <property type="entry name" value="Tscrpt_reg_HTH_DeoR_CS"/>
</dbReference>
<keyword evidence="6" id="KW-1185">Reference proteome</keyword>